<evidence type="ECO:0000256" key="4">
    <source>
        <dbReference type="ARBA" id="ARBA00023002"/>
    </source>
</evidence>
<accession>A0A1T3NSN4</accession>
<reference evidence="9 10" key="1">
    <citation type="submission" date="2017-03" db="EMBL/GenBank/DDBJ databases">
        <title>Draft genome sequence of Streptomyces scabrisporus NF3, endophyte isolated from Amphipterygium adstringens.</title>
        <authorList>
            <person name="Vazquez M."/>
            <person name="Ceapa C.D."/>
            <person name="Rodriguez Luna D."/>
            <person name="Sanchez Esquivel S."/>
        </authorList>
    </citation>
    <scope>NUCLEOTIDE SEQUENCE [LARGE SCALE GENOMIC DNA]</scope>
    <source>
        <strain evidence="9 10">NF3</strain>
    </source>
</reference>
<dbReference type="Proteomes" id="UP000190037">
    <property type="component" value="Unassembled WGS sequence"/>
</dbReference>
<dbReference type="Gene3D" id="3.90.380.10">
    <property type="entry name" value="Naphthalene 1,2-dioxygenase Alpha Subunit, Chain A, domain 1"/>
    <property type="match status" value="1"/>
</dbReference>
<evidence type="ECO:0000256" key="2">
    <source>
        <dbReference type="ARBA" id="ARBA00022714"/>
    </source>
</evidence>
<dbReference type="SUPFAM" id="SSF50022">
    <property type="entry name" value="ISP domain"/>
    <property type="match status" value="1"/>
</dbReference>
<proteinExistence type="inferred from homology"/>
<comment type="similarity">
    <text evidence="1">Belongs to the bacterial ring-hydroxylating dioxygenase alpha subunit family.</text>
</comment>
<evidence type="ECO:0000256" key="1">
    <source>
        <dbReference type="ARBA" id="ARBA00008751"/>
    </source>
</evidence>
<feature type="region of interest" description="Disordered" evidence="7">
    <location>
        <begin position="1"/>
        <end position="29"/>
    </location>
</feature>
<dbReference type="Pfam" id="PF00848">
    <property type="entry name" value="Ring_hydroxyl_A"/>
    <property type="match status" value="1"/>
</dbReference>
<keyword evidence="6" id="KW-0411">Iron-sulfur</keyword>
<gene>
    <name evidence="9" type="ORF">B4N89_00535</name>
</gene>
<keyword evidence="3" id="KW-0479">Metal-binding</keyword>
<evidence type="ECO:0000313" key="9">
    <source>
        <dbReference type="EMBL" id="OPC79631.1"/>
    </source>
</evidence>
<evidence type="ECO:0000256" key="3">
    <source>
        <dbReference type="ARBA" id="ARBA00022723"/>
    </source>
</evidence>
<dbReference type="InterPro" id="IPR001663">
    <property type="entry name" value="Rng_hydr_dOase-A"/>
</dbReference>
<dbReference type="InterPro" id="IPR036922">
    <property type="entry name" value="Rieske_2Fe-2S_sf"/>
</dbReference>
<keyword evidence="5" id="KW-0408">Iron</keyword>
<dbReference type="PRINTS" id="PR00090">
    <property type="entry name" value="RNGDIOXGNASE"/>
</dbReference>
<dbReference type="OrthoDB" id="5243643at2"/>
<evidence type="ECO:0000256" key="5">
    <source>
        <dbReference type="ARBA" id="ARBA00023004"/>
    </source>
</evidence>
<organism evidence="9 10">
    <name type="scientific">Embleya scabrispora</name>
    <dbReference type="NCBI Taxonomy" id="159449"/>
    <lineage>
        <taxon>Bacteria</taxon>
        <taxon>Bacillati</taxon>
        <taxon>Actinomycetota</taxon>
        <taxon>Actinomycetes</taxon>
        <taxon>Kitasatosporales</taxon>
        <taxon>Streptomycetaceae</taxon>
        <taxon>Embleya</taxon>
    </lineage>
</organism>
<dbReference type="PANTHER" id="PTHR43756">
    <property type="entry name" value="CHOLINE MONOOXYGENASE, CHLOROPLASTIC"/>
    <property type="match status" value="1"/>
</dbReference>
<dbReference type="PANTHER" id="PTHR43756:SF1">
    <property type="entry name" value="3-PHENYLPROPIONATE_CINNAMIC ACID DIOXYGENASE SUBUNIT ALPHA"/>
    <property type="match status" value="1"/>
</dbReference>
<dbReference type="InterPro" id="IPR017941">
    <property type="entry name" value="Rieske_2Fe-2S"/>
</dbReference>
<dbReference type="SUPFAM" id="SSF55961">
    <property type="entry name" value="Bet v1-like"/>
    <property type="match status" value="1"/>
</dbReference>
<evidence type="ECO:0000259" key="8">
    <source>
        <dbReference type="PROSITE" id="PS51296"/>
    </source>
</evidence>
<dbReference type="GO" id="GO:0004497">
    <property type="term" value="F:monooxygenase activity"/>
    <property type="evidence" value="ECO:0007669"/>
    <property type="project" value="UniProtKB-ARBA"/>
</dbReference>
<dbReference type="RefSeq" id="WP_078973895.1">
    <property type="nucleotide sequence ID" value="NZ_MWQN01000001.1"/>
</dbReference>
<comment type="caution">
    <text evidence="9">The sequence shown here is derived from an EMBL/GenBank/DDBJ whole genome shotgun (WGS) entry which is preliminary data.</text>
</comment>
<dbReference type="Pfam" id="PF00355">
    <property type="entry name" value="Rieske"/>
    <property type="match status" value="1"/>
</dbReference>
<feature type="domain" description="Rieske" evidence="8">
    <location>
        <begin position="47"/>
        <end position="157"/>
    </location>
</feature>
<dbReference type="STRING" id="159449.B4N89_00535"/>
<evidence type="ECO:0000256" key="6">
    <source>
        <dbReference type="ARBA" id="ARBA00023014"/>
    </source>
</evidence>
<dbReference type="GO" id="GO:0051537">
    <property type="term" value="F:2 iron, 2 sulfur cluster binding"/>
    <property type="evidence" value="ECO:0007669"/>
    <property type="project" value="UniProtKB-KW"/>
</dbReference>
<keyword evidence="2" id="KW-0001">2Fe-2S</keyword>
<dbReference type="eggNOG" id="COG4638">
    <property type="taxonomic scope" value="Bacteria"/>
</dbReference>
<protein>
    <recommendedName>
        <fullName evidence="8">Rieske domain-containing protein</fullName>
    </recommendedName>
</protein>
<evidence type="ECO:0000313" key="10">
    <source>
        <dbReference type="Proteomes" id="UP000190037"/>
    </source>
</evidence>
<dbReference type="PROSITE" id="PS51296">
    <property type="entry name" value="RIESKE"/>
    <property type="match status" value="1"/>
</dbReference>
<keyword evidence="10" id="KW-1185">Reference proteome</keyword>
<evidence type="ECO:0000256" key="7">
    <source>
        <dbReference type="SAM" id="MobiDB-lite"/>
    </source>
</evidence>
<dbReference type="GO" id="GO:0016705">
    <property type="term" value="F:oxidoreductase activity, acting on paired donors, with incorporation or reduction of molecular oxygen"/>
    <property type="evidence" value="ECO:0007669"/>
    <property type="project" value="UniProtKB-ARBA"/>
</dbReference>
<dbReference type="AlphaFoldDB" id="A0A1T3NSN4"/>
<dbReference type="EMBL" id="MWQN01000001">
    <property type="protein sequence ID" value="OPC79631.1"/>
    <property type="molecule type" value="Genomic_DNA"/>
</dbReference>
<dbReference type="InterPro" id="IPR015879">
    <property type="entry name" value="Ring_hydroxy_dOase_asu_C_dom"/>
</dbReference>
<dbReference type="Gene3D" id="2.102.10.10">
    <property type="entry name" value="Rieske [2Fe-2S] iron-sulphur domain"/>
    <property type="match status" value="1"/>
</dbReference>
<dbReference type="GO" id="GO:0005506">
    <property type="term" value="F:iron ion binding"/>
    <property type="evidence" value="ECO:0007669"/>
    <property type="project" value="InterPro"/>
</dbReference>
<keyword evidence="4" id="KW-0560">Oxidoreductase</keyword>
<dbReference type="CDD" id="cd03469">
    <property type="entry name" value="Rieske_RO_Alpha_N"/>
    <property type="match status" value="1"/>
</dbReference>
<name>A0A1T3NSN4_9ACTN</name>
<sequence>MTAQAEEPPTPSRDEHTRTSPMLVPRRNYTDPGLYEEERVKIFRRTWQLVCHTSELPEAGSYRTARIAGEPVAVWRGTDGVIRGFHNACTHRGVEVLLGAKGTCPGSVKCMYHAWAFSDKGDLIGVPFPRAYGEGLDKSEYGLTPVKVAEFAGLVFAAIDPAVENFEDYLGEAARYLREFMADTEVIGRARWDYPGNWKLWTDNFRDNYHPQFLHRMIADGRGGMQPGRNYELASGHSMLTFPAYGGFNIEKYAAGLSAELGENLTLTVEDSASRGHTAQEQEARLAAWERDVRHGNTIFAVFPNFDLQYDADGTSIFLEVATPLDLDRTVVELIILGKVGESAAERKRRLETGADSQGSWGKITADDLEASVRAQSGLRGTSLATSHMGRGLKPGKVGDKFDEYSLRCFHKLWNSYINEEPIVLEKGLVHE</sequence>